<comment type="caution">
    <text evidence="2">The sequence shown here is derived from an EMBL/GenBank/DDBJ whole genome shotgun (WGS) entry which is preliminary data.</text>
</comment>
<proteinExistence type="predicted"/>
<feature type="region of interest" description="Disordered" evidence="1">
    <location>
        <begin position="126"/>
        <end position="161"/>
    </location>
</feature>
<evidence type="ECO:0000313" key="3">
    <source>
        <dbReference type="Proteomes" id="UP001370758"/>
    </source>
</evidence>
<protein>
    <submittedName>
        <fullName evidence="2">Uncharacterized protein</fullName>
    </submittedName>
</protein>
<organism evidence="2 3">
    <name type="scientific">Arthrobotrys musiformis</name>
    <dbReference type="NCBI Taxonomy" id="47236"/>
    <lineage>
        <taxon>Eukaryota</taxon>
        <taxon>Fungi</taxon>
        <taxon>Dikarya</taxon>
        <taxon>Ascomycota</taxon>
        <taxon>Pezizomycotina</taxon>
        <taxon>Orbiliomycetes</taxon>
        <taxon>Orbiliales</taxon>
        <taxon>Orbiliaceae</taxon>
        <taxon>Arthrobotrys</taxon>
    </lineage>
</organism>
<dbReference type="Proteomes" id="UP001370758">
    <property type="component" value="Unassembled WGS sequence"/>
</dbReference>
<reference evidence="2 3" key="1">
    <citation type="submission" date="2023-08" db="EMBL/GenBank/DDBJ databases">
        <authorList>
            <person name="Palmer J.M."/>
        </authorList>
    </citation>
    <scope>NUCLEOTIDE SEQUENCE [LARGE SCALE GENOMIC DNA]</scope>
    <source>
        <strain evidence="2 3">TWF481</strain>
    </source>
</reference>
<feature type="compositionally biased region" description="Basic residues" evidence="1">
    <location>
        <begin position="140"/>
        <end position="150"/>
    </location>
</feature>
<name>A0AAV9VTK7_9PEZI</name>
<feature type="compositionally biased region" description="Polar residues" evidence="1">
    <location>
        <begin position="72"/>
        <end position="113"/>
    </location>
</feature>
<gene>
    <name evidence="2" type="ORF">TWF481_002911</name>
</gene>
<feature type="region of interest" description="Disordered" evidence="1">
    <location>
        <begin position="61"/>
        <end position="113"/>
    </location>
</feature>
<accession>A0AAV9VTK7</accession>
<evidence type="ECO:0000313" key="2">
    <source>
        <dbReference type="EMBL" id="KAK6495866.1"/>
    </source>
</evidence>
<keyword evidence="3" id="KW-1185">Reference proteome</keyword>
<dbReference type="AlphaFoldDB" id="A0AAV9VTK7"/>
<dbReference type="EMBL" id="JAVHJL010000012">
    <property type="protein sequence ID" value="KAK6495866.1"/>
    <property type="molecule type" value="Genomic_DNA"/>
</dbReference>
<sequence>MMSTPEDHHSCQFSQPVDAFALARSLSFYIEEEMPESLVEDMKTAIDETIRTSKFSQYHFAQTKHSKDESTEGNAIQESTSTLQLVSLTKGRSPTQRYAGTPVTTGRGNTSAYSNRYNMRTQLNSHAKIYGPNPVERGRRVAKKRAKLARKQSGPAQVGSS</sequence>
<evidence type="ECO:0000256" key="1">
    <source>
        <dbReference type="SAM" id="MobiDB-lite"/>
    </source>
</evidence>